<sequence length="282" mass="31922">MSGLMNLPLELLRSIQGFLITREDSFNMTYTCKDMHKALGSMKDLLQHDAVHQRAQAQMVWLGVAERHELMPDPLFAIVICNGSNIEIVAQAFDIYIRRFRECMDGAWGFAKYDPPAFMAAMRGRSDILNLFHQRGVSLQSRIVKREDWHELIICGEGLMEPIQGSLGDTLFRPSIDLMIQHLPGVLMFAMYGSADDLACLLVQHLDLYTQFCNQGNNVPMGVFGGLCYLAARCNMPKLLRYLLSWGVTIWAQRAGYTPTVWLTILYSAATEGTRHLPYPRA</sequence>
<organism evidence="1 2">
    <name type="scientific">Apiospora saccharicola</name>
    <dbReference type="NCBI Taxonomy" id="335842"/>
    <lineage>
        <taxon>Eukaryota</taxon>
        <taxon>Fungi</taxon>
        <taxon>Dikarya</taxon>
        <taxon>Ascomycota</taxon>
        <taxon>Pezizomycotina</taxon>
        <taxon>Sordariomycetes</taxon>
        <taxon>Xylariomycetidae</taxon>
        <taxon>Amphisphaeriales</taxon>
        <taxon>Apiosporaceae</taxon>
        <taxon>Apiospora</taxon>
    </lineage>
</organism>
<keyword evidence="2" id="KW-1185">Reference proteome</keyword>
<accession>A0ABR1UXM5</accession>
<reference evidence="1 2" key="1">
    <citation type="submission" date="2023-01" db="EMBL/GenBank/DDBJ databases">
        <title>Analysis of 21 Apiospora genomes using comparative genomics revels a genus with tremendous synthesis potential of carbohydrate active enzymes and secondary metabolites.</title>
        <authorList>
            <person name="Sorensen T."/>
        </authorList>
    </citation>
    <scope>NUCLEOTIDE SEQUENCE [LARGE SCALE GENOMIC DNA]</scope>
    <source>
        <strain evidence="1 2">CBS 83171</strain>
    </source>
</reference>
<name>A0ABR1UXM5_9PEZI</name>
<protein>
    <recommendedName>
        <fullName evidence="3">F-box domain-containing protein</fullName>
    </recommendedName>
</protein>
<gene>
    <name evidence="1" type="ORF">PG996_008335</name>
</gene>
<evidence type="ECO:0000313" key="1">
    <source>
        <dbReference type="EMBL" id="KAK8063683.1"/>
    </source>
</evidence>
<evidence type="ECO:0008006" key="3">
    <source>
        <dbReference type="Google" id="ProtNLM"/>
    </source>
</evidence>
<dbReference type="Proteomes" id="UP001446871">
    <property type="component" value="Unassembled WGS sequence"/>
</dbReference>
<proteinExistence type="predicted"/>
<evidence type="ECO:0000313" key="2">
    <source>
        <dbReference type="Proteomes" id="UP001446871"/>
    </source>
</evidence>
<dbReference type="EMBL" id="JAQQWM010000005">
    <property type="protein sequence ID" value="KAK8063683.1"/>
    <property type="molecule type" value="Genomic_DNA"/>
</dbReference>
<comment type="caution">
    <text evidence="1">The sequence shown here is derived from an EMBL/GenBank/DDBJ whole genome shotgun (WGS) entry which is preliminary data.</text>
</comment>